<comment type="caution">
    <text evidence="9">The sequence shown here is derived from an EMBL/GenBank/DDBJ whole genome shotgun (WGS) entry which is preliminary data.</text>
</comment>
<dbReference type="InterPro" id="IPR019491">
    <property type="entry name" value="Lipoate_protein_ligase_C"/>
</dbReference>
<proteinExistence type="predicted"/>
<dbReference type="CDD" id="cd16443">
    <property type="entry name" value="LplA"/>
    <property type="match status" value="1"/>
</dbReference>
<dbReference type="Proteomes" id="UP000054709">
    <property type="component" value="Unassembled WGS sequence"/>
</dbReference>
<dbReference type="RefSeq" id="WP_060626632.1">
    <property type="nucleotide sequence ID" value="NZ_LCZJ02000054.1"/>
</dbReference>
<dbReference type="SUPFAM" id="SSF55681">
    <property type="entry name" value="Class II aaRS and biotin synthetases"/>
    <property type="match status" value="1"/>
</dbReference>
<dbReference type="InterPro" id="IPR004562">
    <property type="entry name" value="LipoylTrfase_LipoateP_Ligase"/>
</dbReference>
<reference evidence="9 10" key="1">
    <citation type="journal article" date="2015" name="Int. Biodeterior. Biodegradation">
        <title>Physiological and genetic screening methods for the isolation of methyl tert-butyl ether-degrading bacteria for bioremediation purposes.</title>
        <authorList>
            <person name="Guisado I.M."/>
            <person name="Purswani J."/>
            <person name="Gonzalez Lopez J."/>
            <person name="Pozo C."/>
        </authorList>
    </citation>
    <scope>NUCLEOTIDE SEQUENCE [LARGE SCALE GENOMIC DNA]</scope>
    <source>
        <strain evidence="9 10">SH7</strain>
    </source>
</reference>
<evidence type="ECO:0000256" key="3">
    <source>
        <dbReference type="ARBA" id="ARBA00012367"/>
    </source>
</evidence>
<dbReference type="EC" id="6.3.1.20" evidence="3"/>
<dbReference type="Gene3D" id="3.30.930.10">
    <property type="entry name" value="Bira Bifunctional Protein, Domain 2"/>
    <property type="match status" value="1"/>
</dbReference>
<keyword evidence="6" id="KW-0067">ATP-binding</keyword>
<keyword evidence="4 9" id="KW-0436">Ligase</keyword>
<evidence type="ECO:0000256" key="6">
    <source>
        <dbReference type="ARBA" id="ARBA00022840"/>
    </source>
</evidence>
<dbReference type="Pfam" id="PF21948">
    <property type="entry name" value="LplA-B_cat"/>
    <property type="match status" value="1"/>
</dbReference>
<evidence type="ECO:0000256" key="2">
    <source>
        <dbReference type="ARBA" id="ARBA00005124"/>
    </source>
</evidence>
<dbReference type="UniPathway" id="UPA00537">
    <property type="reaction ID" value="UER00594"/>
</dbReference>
<dbReference type="Gene3D" id="3.30.390.50">
    <property type="entry name" value="CO dehydrogenase flavoprotein, C-terminal domain"/>
    <property type="match status" value="1"/>
</dbReference>
<dbReference type="InterPro" id="IPR004143">
    <property type="entry name" value="BPL_LPL_catalytic"/>
</dbReference>
<dbReference type="NCBIfam" id="TIGR00545">
    <property type="entry name" value="lipoyltrans"/>
    <property type="match status" value="1"/>
</dbReference>
<evidence type="ECO:0000256" key="1">
    <source>
        <dbReference type="ARBA" id="ARBA00005085"/>
    </source>
</evidence>
<feature type="domain" description="BPL/LPL catalytic" evidence="8">
    <location>
        <begin position="27"/>
        <end position="210"/>
    </location>
</feature>
<dbReference type="Pfam" id="PF10437">
    <property type="entry name" value="Lip_prot_lig_C"/>
    <property type="match status" value="1"/>
</dbReference>
<dbReference type="GO" id="GO:0016979">
    <property type="term" value="F:lipoate-protein ligase activity"/>
    <property type="evidence" value="ECO:0007669"/>
    <property type="project" value="UniProtKB-EC"/>
</dbReference>
<name>A0A0W1AQM8_9BACL</name>
<evidence type="ECO:0000256" key="5">
    <source>
        <dbReference type="ARBA" id="ARBA00022741"/>
    </source>
</evidence>
<sequence>MNKIVLSQENDPYFNLALEEELLRNACHDEVTLYLWQNEKTVVIGRNQNPYTECDIEQLKSNEVSLARRISGGGAVYHDLGNLNFTFIFKKEQENLEKQLEVIKGAVESFGLEVALSGRNDIVYQGKKFSGHAFYTEEGNGFHHGTLMVEVNLEQLERILKPSKLKLEAKGISSVKSRVINLKELNNAISVASLTEALIKSFMNVYGNVAAPVRYSKMTYTPLLMEKYFDNKWIYGESPKYNVIVERSTPSGNIQAFFNVEHGVVKFLKIYSDSLAILNFEEFENKFINIDFHQIMEKNLLEEIFRDLHENSFI</sequence>
<keyword evidence="5" id="KW-0547">Nucleotide-binding</keyword>
<dbReference type="GO" id="GO:0005524">
    <property type="term" value="F:ATP binding"/>
    <property type="evidence" value="ECO:0007669"/>
    <property type="project" value="UniProtKB-KW"/>
</dbReference>
<evidence type="ECO:0000313" key="10">
    <source>
        <dbReference type="Proteomes" id="UP000054709"/>
    </source>
</evidence>
<dbReference type="EMBL" id="LCZJ02000054">
    <property type="protein sequence ID" value="KTD83573.1"/>
    <property type="molecule type" value="Genomic_DNA"/>
</dbReference>
<dbReference type="PANTHER" id="PTHR12561:SF3">
    <property type="entry name" value="LIPOYLTRANSFERASE 1, MITOCHONDRIAL"/>
    <property type="match status" value="1"/>
</dbReference>
<comment type="pathway">
    <text evidence="1">Protein modification; protein lipoylation via exogenous pathway; protein N(6)-(lipoyl)lysine from lipoate: step 2/2.</text>
</comment>
<dbReference type="GO" id="GO:0009249">
    <property type="term" value="P:protein lipoylation"/>
    <property type="evidence" value="ECO:0007669"/>
    <property type="project" value="InterPro"/>
</dbReference>
<dbReference type="GO" id="GO:0017118">
    <property type="term" value="F:lipoyltransferase activity"/>
    <property type="evidence" value="ECO:0007669"/>
    <property type="project" value="TreeGrafter"/>
</dbReference>
<protein>
    <recommendedName>
        <fullName evidence="3">lipoate--protein ligase</fullName>
        <ecNumber evidence="3">6.3.1.20</ecNumber>
    </recommendedName>
</protein>
<comment type="pathway">
    <text evidence="2">Protein modification; protein lipoylation via exogenous pathway; protein N(6)-(lipoyl)lysine from lipoate: step 1/2.</text>
</comment>
<evidence type="ECO:0000313" key="9">
    <source>
        <dbReference type="EMBL" id="KTD83573.1"/>
    </source>
</evidence>
<evidence type="ECO:0000256" key="4">
    <source>
        <dbReference type="ARBA" id="ARBA00022598"/>
    </source>
</evidence>
<dbReference type="SUPFAM" id="SSF82649">
    <property type="entry name" value="SufE/NifU"/>
    <property type="match status" value="1"/>
</dbReference>
<gene>
    <name evidence="9" type="ORF">UQ64_01645</name>
</gene>
<dbReference type="OrthoDB" id="9774653at2"/>
<organism evidence="9 10">
    <name type="scientific">Paenibacillus etheri</name>
    <dbReference type="NCBI Taxonomy" id="1306852"/>
    <lineage>
        <taxon>Bacteria</taxon>
        <taxon>Bacillati</taxon>
        <taxon>Bacillota</taxon>
        <taxon>Bacilli</taxon>
        <taxon>Bacillales</taxon>
        <taxon>Paenibacillaceae</taxon>
        <taxon>Paenibacillus</taxon>
    </lineage>
</organism>
<dbReference type="InterPro" id="IPR045864">
    <property type="entry name" value="aa-tRNA-synth_II/BPL/LPL"/>
</dbReference>
<evidence type="ECO:0000259" key="8">
    <source>
        <dbReference type="PROSITE" id="PS51733"/>
    </source>
</evidence>
<keyword evidence="10" id="KW-1185">Reference proteome</keyword>
<dbReference type="PROSITE" id="PS51733">
    <property type="entry name" value="BPL_LPL_CATALYTIC"/>
    <property type="match status" value="1"/>
</dbReference>
<dbReference type="AlphaFoldDB" id="A0A0W1AQM8"/>
<dbReference type="PANTHER" id="PTHR12561">
    <property type="entry name" value="LIPOATE-PROTEIN LIGASE"/>
    <property type="match status" value="1"/>
</dbReference>
<dbReference type="GO" id="GO:0005737">
    <property type="term" value="C:cytoplasm"/>
    <property type="evidence" value="ECO:0007669"/>
    <property type="project" value="TreeGrafter"/>
</dbReference>
<comment type="catalytic activity">
    <reaction evidence="7">
        <text>L-lysyl-[lipoyl-carrier protein] + (R)-lipoate + ATP = N(6)-[(R)-lipoyl]-L-lysyl-[lipoyl-carrier protein] + AMP + diphosphate + H(+)</text>
        <dbReference type="Rhea" id="RHEA:49288"/>
        <dbReference type="Rhea" id="RHEA-COMP:10500"/>
        <dbReference type="Rhea" id="RHEA-COMP:10502"/>
        <dbReference type="ChEBI" id="CHEBI:15378"/>
        <dbReference type="ChEBI" id="CHEBI:29969"/>
        <dbReference type="ChEBI" id="CHEBI:30616"/>
        <dbReference type="ChEBI" id="CHEBI:33019"/>
        <dbReference type="ChEBI" id="CHEBI:83088"/>
        <dbReference type="ChEBI" id="CHEBI:83099"/>
        <dbReference type="ChEBI" id="CHEBI:456215"/>
        <dbReference type="EC" id="6.3.1.20"/>
    </reaction>
</comment>
<evidence type="ECO:0000256" key="7">
    <source>
        <dbReference type="ARBA" id="ARBA00048037"/>
    </source>
</evidence>
<accession>A0A0W1AQM8</accession>